<dbReference type="GO" id="GO:0016787">
    <property type="term" value="F:hydrolase activity"/>
    <property type="evidence" value="ECO:0007669"/>
    <property type="project" value="UniProtKB-KW"/>
</dbReference>
<dbReference type="Gene3D" id="3.40.50.1820">
    <property type="entry name" value="alpha/beta hydrolase"/>
    <property type="match status" value="1"/>
</dbReference>
<accession>A0ABZ2RN92</accession>
<dbReference type="InterPro" id="IPR029058">
    <property type="entry name" value="AB_hydrolase_fold"/>
</dbReference>
<dbReference type="PANTHER" id="PTHR43798">
    <property type="entry name" value="MONOACYLGLYCEROL LIPASE"/>
    <property type="match status" value="1"/>
</dbReference>
<evidence type="ECO:0000313" key="3">
    <source>
        <dbReference type="EMBL" id="WXL28500.1"/>
    </source>
</evidence>
<reference evidence="3" key="1">
    <citation type="submission" date="2024-03" db="EMBL/GenBank/DDBJ databases">
        <title>Complete genome sequence of Mycoplasma gypis type strain B1/T1.</title>
        <authorList>
            <person name="Spergser J."/>
        </authorList>
    </citation>
    <scope>NUCLEOTIDE SEQUENCE [LARGE SCALE GENOMIC DNA]</scope>
    <source>
        <strain evidence="3">B1/T1</strain>
    </source>
</reference>
<name>A0ABZ2RN92_9BACT</name>
<dbReference type="EMBL" id="CP148066">
    <property type="protein sequence ID" value="WXL28500.1"/>
    <property type="molecule type" value="Genomic_DNA"/>
</dbReference>
<feature type="domain" description="AB hydrolase-1" evidence="2">
    <location>
        <begin position="27"/>
        <end position="107"/>
    </location>
</feature>
<keyword evidence="4" id="KW-1185">Reference proteome</keyword>
<organism evidence="3 4">
    <name type="scientific">[Mycoplasma] gypis</name>
    <dbReference type="NCBI Taxonomy" id="92404"/>
    <lineage>
        <taxon>Bacteria</taxon>
        <taxon>Bacillati</taxon>
        <taxon>Mycoplasmatota</taxon>
        <taxon>Mycoplasmoidales</taxon>
        <taxon>Metamycoplasmataceae</taxon>
        <taxon>Metamycoplasma</taxon>
    </lineage>
</organism>
<dbReference type="InterPro" id="IPR000073">
    <property type="entry name" value="AB_hydrolase_1"/>
</dbReference>
<protein>
    <submittedName>
        <fullName evidence="3">Alpha/beta hydrolase</fullName>
    </submittedName>
</protein>
<dbReference type="SUPFAM" id="SSF53474">
    <property type="entry name" value="alpha/beta-Hydrolases"/>
    <property type="match status" value="1"/>
</dbReference>
<evidence type="ECO:0000313" key="4">
    <source>
        <dbReference type="Proteomes" id="UP001460679"/>
    </source>
</evidence>
<comment type="similarity">
    <text evidence="1">Belongs to the lipase/esterase LIP3/BchO family.</text>
</comment>
<gene>
    <name evidence="3" type="ORF">WG616_00490</name>
</gene>
<dbReference type="InterPro" id="IPR050266">
    <property type="entry name" value="AB_hydrolase_sf"/>
</dbReference>
<proteinExistence type="inferred from homology"/>
<dbReference type="RefSeq" id="WP_205498721.1">
    <property type="nucleotide sequence ID" value="NZ_CP148066.1"/>
</dbReference>
<dbReference type="Pfam" id="PF00561">
    <property type="entry name" value="Abhydrolase_1"/>
    <property type="match status" value="1"/>
</dbReference>
<evidence type="ECO:0000256" key="1">
    <source>
        <dbReference type="ARBA" id="ARBA00006989"/>
    </source>
</evidence>
<dbReference type="Proteomes" id="UP001460679">
    <property type="component" value="Chromosome"/>
</dbReference>
<keyword evidence="3" id="KW-0378">Hydrolase</keyword>
<sequence>MENRKIFNIFGEQIYAYYEQSNNKKKVLFIHGFNSTWLMWRDFIKYPRDYDIAMLDLPGCGKSTHHYQISIEYYQKVVAEFVKQIGYEGCLVVTHSLGAASGLYLVNENLAKYAILTSPFNYVSDFFSAGWLYHFMYDVKKPIPMPRMNLKAMTPQAKNILFETCRVMLKKYRFTHLALDQILNYDYTSTTIKELYLKTNKYEMWSGLDDAYIMIDDLRKISKDENIKLIEFANVNHGFWRQIDAMQIQLCLKLIQEKVNELTSE</sequence>
<evidence type="ECO:0000259" key="2">
    <source>
        <dbReference type="Pfam" id="PF00561"/>
    </source>
</evidence>